<evidence type="ECO:0000313" key="2">
    <source>
        <dbReference type="Proteomes" id="UP000274271"/>
    </source>
</evidence>
<dbReference type="RefSeq" id="WP_124908613.1">
    <property type="nucleotide sequence ID" value="NZ_RQJP01000004.1"/>
</dbReference>
<dbReference type="EMBL" id="RQJP01000004">
    <property type="protein sequence ID" value="RRB12662.1"/>
    <property type="molecule type" value="Genomic_DNA"/>
</dbReference>
<dbReference type="OrthoDB" id="957967at2"/>
<proteinExistence type="predicted"/>
<gene>
    <name evidence="1" type="ORF">EHT87_20970</name>
</gene>
<dbReference type="Proteomes" id="UP000274271">
    <property type="component" value="Unassembled WGS sequence"/>
</dbReference>
<dbReference type="AlphaFoldDB" id="A0A3P1CH56"/>
<keyword evidence="2" id="KW-1185">Reference proteome</keyword>
<comment type="caution">
    <text evidence="1">The sequence shown here is derived from an EMBL/GenBank/DDBJ whole genome shotgun (WGS) entry which is preliminary data.</text>
</comment>
<protein>
    <recommendedName>
        <fullName evidence="3">TonB C-terminal domain-containing protein</fullName>
    </recommendedName>
</protein>
<evidence type="ECO:0008006" key="3">
    <source>
        <dbReference type="Google" id="ProtNLM"/>
    </source>
</evidence>
<organism evidence="1 2">
    <name type="scientific">Larkinella knui</name>
    <dbReference type="NCBI Taxonomy" id="2025310"/>
    <lineage>
        <taxon>Bacteria</taxon>
        <taxon>Pseudomonadati</taxon>
        <taxon>Bacteroidota</taxon>
        <taxon>Cytophagia</taxon>
        <taxon>Cytophagales</taxon>
        <taxon>Spirosomataceae</taxon>
        <taxon>Larkinella</taxon>
    </lineage>
</organism>
<name>A0A3P1CH56_9BACT</name>
<reference evidence="1 2" key="1">
    <citation type="submission" date="2018-11" db="EMBL/GenBank/DDBJ databases">
        <authorList>
            <person name="Zhou Z."/>
            <person name="Wang G."/>
        </authorList>
    </citation>
    <scope>NUCLEOTIDE SEQUENCE [LARGE SCALE GENOMIC DNA]</scope>
    <source>
        <strain evidence="1 2">KCTC42998</strain>
    </source>
</reference>
<accession>A0A3P1CH56</accession>
<sequence>MKMTLPSFRDLALIGALISVAISIDVMAQPGLNSGKPIITYNTMGLISIETQSPPSFPGGEEKLVDFILENFGDADPSLKLGKKTWLTATIDGQGKVISLVPSDNNDPVLKKEMTRIGTLMPRWTPGRINKKGVETLYQFLVRRY</sequence>
<evidence type="ECO:0000313" key="1">
    <source>
        <dbReference type="EMBL" id="RRB12662.1"/>
    </source>
</evidence>